<comment type="caution">
    <text evidence="1">The sequence shown here is derived from an EMBL/GenBank/DDBJ whole genome shotgun (WGS) entry which is preliminary data.</text>
</comment>
<dbReference type="EMBL" id="BARS01029111">
    <property type="protein sequence ID" value="GAG01065.1"/>
    <property type="molecule type" value="Genomic_DNA"/>
</dbReference>
<dbReference type="AlphaFoldDB" id="X0U678"/>
<accession>X0U678</accession>
<proteinExistence type="predicted"/>
<gene>
    <name evidence="1" type="ORF">S01H1_45548</name>
</gene>
<evidence type="ECO:0000313" key="1">
    <source>
        <dbReference type="EMBL" id="GAG01065.1"/>
    </source>
</evidence>
<feature type="non-terminal residue" evidence="1">
    <location>
        <position position="31"/>
    </location>
</feature>
<organism evidence="1">
    <name type="scientific">marine sediment metagenome</name>
    <dbReference type="NCBI Taxonomy" id="412755"/>
    <lineage>
        <taxon>unclassified sequences</taxon>
        <taxon>metagenomes</taxon>
        <taxon>ecological metagenomes</taxon>
    </lineage>
</organism>
<sequence>MANKSEMEQLQDQIAELQREVNQLTGNHTPP</sequence>
<name>X0U678_9ZZZZ</name>
<protein>
    <submittedName>
        <fullName evidence="1">Uncharacterized protein</fullName>
    </submittedName>
</protein>
<reference evidence="1" key="1">
    <citation type="journal article" date="2014" name="Front. Microbiol.">
        <title>High frequency of phylogenetically diverse reductive dehalogenase-homologous genes in deep subseafloor sedimentary metagenomes.</title>
        <authorList>
            <person name="Kawai M."/>
            <person name="Futagami T."/>
            <person name="Toyoda A."/>
            <person name="Takaki Y."/>
            <person name="Nishi S."/>
            <person name="Hori S."/>
            <person name="Arai W."/>
            <person name="Tsubouchi T."/>
            <person name="Morono Y."/>
            <person name="Uchiyama I."/>
            <person name="Ito T."/>
            <person name="Fujiyama A."/>
            <person name="Inagaki F."/>
            <person name="Takami H."/>
        </authorList>
    </citation>
    <scope>NUCLEOTIDE SEQUENCE</scope>
    <source>
        <strain evidence="1">Expedition CK06-06</strain>
    </source>
</reference>